<dbReference type="AlphaFoldDB" id="A0A0A9C7C4"/>
<accession>A0A0A9C7C4</accession>
<name>A0A0A9C7C4_ARUDO</name>
<organism evidence="1">
    <name type="scientific">Arundo donax</name>
    <name type="common">Giant reed</name>
    <name type="synonym">Donax arundinaceus</name>
    <dbReference type="NCBI Taxonomy" id="35708"/>
    <lineage>
        <taxon>Eukaryota</taxon>
        <taxon>Viridiplantae</taxon>
        <taxon>Streptophyta</taxon>
        <taxon>Embryophyta</taxon>
        <taxon>Tracheophyta</taxon>
        <taxon>Spermatophyta</taxon>
        <taxon>Magnoliopsida</taxon>
        <taxon>Liliopsida</taxon>
        <taxon>Poales</taxon>
        <taxon>Poaceae</taxon>
        <taxon>PACMAD clade</taxon>
        <taxon>Arundinoideae</taxon>
        <taxon>Arundineae</taxon>
        <taxon>Arundo</taxon>
    </lineage>
</organism>
<evidence type="ECO:0000313" key="1">
    <source>
        <dbReference type="EMBL" id="JAD69310.1"/>
    </source>
</evidence>
<reference evidence="1" key="1">
    <citation type="submission" date="2014-09" db="EMBL/GenBank/DDBJ databases">
        <authorList>
            <person name="Magalhaes I.L.F."/>
            <person name="Oliveira U."/>
            <person name="Santos F.R."/>
            <person name="Vidigal T.H.D.A."/>
            <person name="Brescovit A.D."/>
            <person name="Santos A.J."/>
        </authorList>
    </citation>
    <scope>NUCLEOTIDE SEQUENCE</scope>
    <source>
        <tissue evidence="1">Shoot tissue taken approximately 20 cm above the soil surface</tissue>
    </source>
</reference>
<proteinExistence type="predicted"/>
<sequence>MTCIYSNLVQIIGRQRFHILTQLVCADDR</sequence>
<dbReference type="EMBL" id="GBRH01228585">
    <property type="protein sequence ID" value="JAD69310.1"/>
    <property type="molecule type" value="Transcribed_RNA"/>
</dbReference>
<reference evidence="1" key="2">
    <citation type="journal article" date="2015" name="Data Brief">
        <title>Shoot transcriptome of the giant reed, Arundo donax.</title>
        <authorList>
            <person name="Barrero R.A."/>
            <person name="Guerrero F.D."/>
            <person name="Moolhuijzen P."/>
            <person name="Goolsby J.A."/>
            <person name="Tidwell J."/>
            <person name="Bellgard S.E."/>
            <person name="Bellgard M.I."/>
        </authorList>
    </citation>
    <scope>NUCLEOTIDE SEQUENCE</scope>
    <source>
        <tissue evidence="1">Shoot tissue taken approximately 20 cm above the soil surface</tissue>
    </source>
</reference>
<protein>
    <submittedName>
        <fullName evidence="1">Uncharacterized protein</fullName>
    </submittedName>
</protein>